<dbReference type="GO" id="GO:0006352">
    <property type="term" value="P:DNA-templated transcription initiation"/>
    <property type="evidence" value="ECO:0007669"/>
    <property type="project" value="InterPro"/>
</dbReference>
<evidence type="ECO:0000313" key="3">
    <source>
        <dbReference type="EMBL" id="OCS91763.1"/>
    </source>
</evidence>
<organism evidence="3 4">
    <name type="scientific">Caryophanon latum</name>
    <dbReference type="NCBI Taxonomy" id="33977"/>
    <lineage>
        <taxon>Bacteria</taxon>
        <taxon>Bacillati</taxon>
        <taxon>Bacillota</taxon>
        <taxon>Bacilli</taxon>
        <taxon>Bacillales</taxon>
        <taxon>Caryophanaceae</taxon>
        <taxon>Caryophanon</taxon>
    </lineage>
</organism>
<dbReference type="Proteomes" id="UP000093482">
    <property type="component" value="Unassembled WGS sequence"/>
</dbReference>
<dbReference type="EMBL" id="MATO01000023">
    <property type="protein sequence ID" value="OCS91763.1"/>
    <property type="molecule type" value="Genomic_DNA"/>
</dbReference>
<evidence type="ECO:0000256" key="1">
    <source>
        <dbReference type="SAM" id="MobiDB-lite"/>
    </source>
</evidence>
<evidence type="ECO:0000313" key="4">
    <source>
        <dbReference type="Proteomes" id="UP000093482"/>
    </source>
</evidence>
<dbReference type="GO" id="GO:0003700">
    <property type="term" value="F:DNA-binding transcription factor activity"/>
    <property type="evidence" value="ECO:0007669"/>
    <property type="project" value="InterPro"/>
</dbReference>
<dbReference type="RefSeq" id="WP_066463058.1">
    <property type="nucleotide sequence ID" value="NZ_MATO01000023.1"/>
</dbReference>
<reference evidence="3 4" key="1">
    <citation type="submission" date="2016-07" db="EMBL/GenBank/DDBJ databases">
        <title>Caryophanon latum genome sequencing.</title>
        <authorList>
            <person name="Verma A."/>
            <person name="Pal Y."/>
            <person name="Krishnamurthi S."/>
        </authorList>
    </citation>
    <scope>NUCLEOTIDE SEQUENCE [LARGE SCALE GENOMIC DNA]</scope>
    <source>
        <strain evidence="3 4">DSM 14151</strain>
    </source>
</reference>
<keyword evidence="4" id="KW-1185">Reference proteome</keyword>
<dbReference type="InterPro" id="IPR007630">
    <property type="entry name" value="RNA_pol_sigma70_r4"/>
</dbReference>
<gene>
    <name evidence="3" type="ORF">A6K76_01220</name>
</gene>
<feature type="region of interest" description="Disordered" evidence="1">
    <location>
        <begin position="354"/>
        <end position="378"/>
    </location>
</feature>
<accession>A0A1C0YX53</accession>
<protein>
    <recommendedName>
        <fullName evidence="2">RNA polymerase sigma-70 region 4 domain-containing protein</fullName>
    </recommendedName>
</protein>
<dbReference type="OrthoDB" id="6008408at2"/>
<dbReference type="InterPro" id="IPR036388">
    <property type="entry name" value="WH-like_DNA-bd_sf"/>
</dbReference>
<sequence length="425" mass="49913">MGLPHIHEKLVHDLRLIDWANIVHPSADGYVTIATRSKTGWKEQHYPVDIWHNYIVQQDDIDCYYTPNTVYKPHRTAENARHINAFYVDLDFYKYALSFEETLEAIEFLVRTERLLEPTFIVHSGQGMYLFWQIESVPAKYKQVLKLFGHIQTFLIDTLKELGADPQVKDVVRVLRVPTSINTKTGQTVRILNYSEKFYTMRCLQQFMNEALMIDLNAPQKPSQKRKKTGKVKYLYNYFTLAVARASDLKTLCKLRDYDIDGYRNAFLHVYAYQMFLVHNNYHVARNFIMEFNEALRTPLPKPEVEAVVKSTFKAYERHREDISKGYNYKNTTLIELLAITTDEQRQLKSIIDKTEKQRRNTEQHRERRRSEDGLTSRERAKQEIINNVLALVKEGLKQKEIAEKLGISKGRVSQLVKELQSIDI</sequence>
<dbReference type="Pfam" id="PF04545">
    <property type="entry name" value="Sigma70_r4"/>
    <property type="match status" value="1"/>
</dbReference>
<feature type="domain" description="RNA polymerase sigma-70 region 4" evidence="2">
    <location>
        <begin position="394"/>
        <end position="418"/>
    </location>
</feature>
<dbReference type="AlphaFoldDB" id="A0A1C0YX53"/>
<name>A0A1C0YX53_9BACL</name>
<proteinExistence type="predicted"/>
<comment type="caution">
    <text evidence="3">The sequence shown here is derived from an EMBL/GenBank/DDBJ whole genome shotgun (WGS) entry which is preliminary data.</text>
</comment>
<evidence type="ECO:0000259" key="2">
    <source>
        <dbReference type="Pfam" id="PF04545"/>
    </source>
</evidence>
<dbReference type="Gene3D" id="1.10.10.10">
    <property type="entry name" value="Winged helix-like DNA-binding domain superfamily/Winged helix DNA-binding domain"/>
    <property type="match status" value="1"/>
</dbReference>